<organism evidence="2 3">
    <name type="scientific">Obba rivulosa</name>
    <dbReference type="NCBI Taxonomy" id="1052685"/>
    <lineage>
        <taxon>Eukaryota</taxon>
        <taxon>Fungi</taxon>
        <taxon>Dikarya</taxon>
        <taxon>Basidiomycota</taxon>
        <taxon>Agaricomycotina</taxon>
        <taxon>Agaricomycetes</taxon>
        <taxon>Polyporales</taxon>
        <taxon>Gelatoporiaceae</taxon>
        <taxon>Obba</taxon>
    </lineage>
</organism>
<dbReference type="Pfam" id="PF02410">
    <property type="entry name" value="RsfS"/>
    <property type="match status" value="1"/>
</dbReference>
<sequence>MNAQLLTACTRRCARRLLNDLARRSLSSAASPSSSTAPPSIPWFVDPAEYAPQPPSPAPSPLRHAQSFPPLPAALPPSGPIARLHAALAASPHIEPGMLVVREPVPTPLGPPLPEQPVKGRRRRRGVTNSGEGIDAETGGIWSWIVLAQVKEGTENRGAIESVVRIVRKTLLTATPPLPIPPNLKRRYNGEWAMIDAGEFAVHILGREAREKYFPNSMRKWTSVPE</sequence>
<dbReference type="EMBL" id="KV722435">
    <property type="protein sequence ID" value="OCH89111.1"/>
    <property type="molecule type" value="Genomic_DNA"/>
</dbReference>
<evidence type="ECO:0000256" key="1">
    <source>
        <dbReference type="SAM" id="MobiDB-lite"/>
    </source>
</evidence>
<feature type="compositionally biased region" description="Low complexity" evidence="1">
    <location>
        <begin position="26"/>
        <end position="38"/>
    </location>
</feature>
<evidence type="ECO:0000313" key="2">
    <source>
        <dbReference type="EMBL" id="OCH89111.1"/>
    </source>
</evidence>
<name>A0A8E2DJJ8_9APHY</name>
<dbReference type="Proteomes" id="UP000250043">
    <property type="component" value="Unassembled WGS sequence"/>
</dbReference>
<accession>A0A8E2DJJ8</accession>
<gene>
    <name evidence="2" type="ORF">OBBRIDRAFT_813317</name>
</gene>
<keyword evidence="3" id="KW-1185">Reference proteome</keyword>
<reference evidence="2 3" key="1">
    <citation type="submission" date="2016-07" db="EMBL/GenBank/DDBJ databases">
        <title>Draft genome of the white-rot fungus Obba rivulosa 3A-2.</title>
        <authorList>
            <consortium name="DOE Joint Genome Institute"/>
            <person name="Miettinen O."/>
            <person name="Riley R."/>
            <person name="Acob R."/>
            <person name="Barry K."/>
            <person name="Cullen D."/>
            <person name="De Vries R."/>
            <person name="Hainaut M."/>
            <person name="Hatakka A."/>
            <person name="Henrissat B."/>
            <person name="Hilden K."/>
            <person name="Kuo R."/>
            <person name="Labutti K."/>
            <person name="Lipzen A."/>
            <person name="Makela M.R."/>
            <person name="Sandor L."/>
            <person name="Spatafora J.W."/>
            <person name="Grigoriev I.V."/>
            <person name="Hibbett D.S."/>
        </authorList>
    </citation>
    <scope>NUCLEOTIDE SEQUENCE [LARGE SCALE GENOMIC DNA]</scope>
    <source>
        <strain evidence="2 3">3A-2</strain>
    </source>
</reference>
<dbReference type="AlphaFoldDB" id="A0A8E2DJJ8"/>
<evidence type="ECO:0000313" key="3">
    <source>
        <dbReference type="Proteomes" id="UP000250043"/>
    </source>
</evidence>
<feature type="region of interest" description="Disordered" evidence="1">
    <location>
        <begin position="26"/>
        <end position="76"/>
    </location>
</feature>
<protein>
    <submittedName>
        <fullName evidence="2">Uncharacterized protein</fullName>
    </submittedName>
</protein>
<feature type="region of interest" description="Disordered" evidence="1">
    <location>
        <begin position="106"/>
        <end position="132"/>
    </location>
</feature>
<dbReference type="SUPFAM" id="SSF81301">
    <property type="entry name" value="Nucleotidyltransferase"/>
    <property type="match status" value="1"/>
</dbReference>
<feature type="compositionally biased region" description="Pro residues" evidence="1">
    <location>
        <begin position="106"/>
        <end position="115"/>
    </location>
</feature>
<dbReference type="OrthoDB" id="21330at2759"/>
<dbReference type="Gene3D" id="3.30.460.10">
    <property type="entry name" value="Beta Polymerase, domain 2"/>
    <property type="match status" value="1"/>
</dbReference>
<dbReference type="InterPro" id="IPR043519">
    <property type="entry name" value="NT_sf"/>
</dbReference>
<proteinExistence type="predicted"/>